<evidence type="ECO:0000256" key="2">
    <source>
        <dbReference type="ARBA" id="ARBA00022692"/>
    </source>
</evidence>
<keyword evidence="2 6" id="KW-0812">Transmembrane</keyword>
<feature type="transmembrane region" description="Helical" evidence="6">
    <location>
        <begin position="21"/>
        <end position="41"/>
    </location>
</feature>
<dbReference type="Proteomes" id="UP000800200">
    <property type="component" value="Unassembled WGS sequence"/>
</dbReference>
<evidence type="ECO:0000256" key="5">
    <source>
        <dbReference type="SAM" id="MobiDB-lite"/>
    </source>
</evidence>
<dbReference type="Pfam" id="PF04479">
    <property type="entry name" value="RTA1"/>
    <property type="match status" value="1"/>
</dbReference>
<dbReference type="OrthoDB" id="5384040at2759"/>
<organism evidence="7 8">
    <name type="scientific">Zopfia rhizophila CBS 207.26</name>
    <dbReference type="NCBI Taxonomy" id="1314779"/>
    <lineage>
        <taxon>Eukaryota</taxon>
        <taxon>Fungi</taxon>
        <taxon>Dikarya</taxon>
        <taxon>Ascomycota</taxon>
        <taxon>Pezizomycotina</taxon>
        <taxon>Dothideomycetes</taxon>
        <taxon>Dothideomycetes incertae sedis</taxon>
        <taxon>Zopfiaceae</taxon>
        <taxon>Zopfia</taxon>
    </lineage>
</organism>
<feature type="transmembrane region" description="Helical" evidence="6">
    <location>
        <begin position="142"/>
        <end position="168"/>
    </location>
</feature>
<reference evidence="7" key="1">
    <citation type="journal article" date="2020" name="Stud. Mycol.">
        <title>101 Dothideomycetes genomes: a test case for predicting lifestyles and emergence of pathogens.</title>
        <authorList>
            <person name="Haridas S."/>
            <person name="Albert R."/>
            <person name="Binder M."/>
            <person name="Bloem J."/>
            <person name="Labutti K."/>
            <person name="Salamov A."/>
            <person name="Andreopoulos B."/>
            <person name="Baker S."/>
            <person name="Barry K."/>
            <person name="Bills G."/>
            <person name="Bluhm B."/>
            <person name="Cannon C."/>
            <person name="Castanera R."/>
            <person name="Culley D."/>
            <person name="Daum C."/>
            <person name="Ezra D."/>
            <person name="Gonzalez J."/>
            <person name="Henrissat B."/>
            <person name="Kuo A."/>
            <person name="Liang C."/>
            <person name="Lipzen A."/>
            <person name="Lutzoni F."/>
            <person name="Magnuson J."/>
            <person name="Mondo S."/>
            <person name="Nolan M."/>
            <person name="Ohm R."/>
            <person name="Pangilinan J."/>
            <person name="Park H.-J."/>
            <person name="Ramirez L."/>
            <person name="Alfaro M."/>
            <person name="Sun H."/>
            <person name="Tritt A."/>
            <person name="Yoshinaga Y."/>
            <person name="Zwiers L.-H."/>
            <person name="Turgeon B."/>
            <person name="Goodwin S."/>
            <person name="Spatafora J."/>
            <person name="Crous P."/>
            <person name="Grigoriev I."/>
        </authorList>
    </citation>
    <scope>NUCLEOTIDE SEQUENCE</scope>
    <source>
        <strain evidence="7">CBS 207.26</strain>
    </source>
</reference>
<proteinExistence type="predicted"/>
<keyword evidence="3 6" id="KW-1133">Transmembrane helix</keyword>
<feature type="transmembrane region" description="Helical" evidence="6">
    <location>
        <begin position="61"/>
        <end position="83"/>
    </location>
</feature>
<sequence>MTAGHLIYTFHPAKRIWKIKAISIGKYFVWLDILSFIIQGIGGTMLSPGASPSVQQTGKDIYMSGVGIQESFIVLFTALIVRFQIEYSRMENAGTVQADKKWKWMTYALYAVLMLITVRIIFRLVEFSAGVEQSNPLPYHEVYALVLDAFPMLLAIIILSVIHPGIVLKGPESEFPSRKERRAEKKAKKAEKKARKAEKKMAKKKGLSQDTAYAPVRNESQQAIREDVELRSIWSST</sequence>
<evidence type="ECO:0000256" key="1">
    <source>
        <dbReference type="ARBA" id="ARBA00004141"/>
    </source>
</evidence>
<evidence type="ECO:0000313" key="8">
    <source>
        <dbReference type="Proteomes" id="UP000800200"/>
    </source>
</evidence>
<dbReference type="InterPro" id="IPR007568">
    <property type="entry name" value="RTA1"/>
</dbReference>
<evidence type="ECO:0000256" key="3">
    <source>
        <dbReference type="ARBA" id="ARBA00022989"/>
    </source>
</evidence>
<keyword evidence="8" id="KW-1185">Reference proteome</keyword>
<evidence type="ECO:0000256" key="4">
    <source>
        <dbReference type="ARBA" id="ARBA00023136"/>
    </source>
</evidence>
<gene>
    <name evidence="7" type="ORF">K469DRAFT_718462</name>
</gene>
<feature type="transmembrane region" description="Helical" evidence="6">
    <location>
        <begin position="104"/>
        <end position="122"/>
    </location>
</feature>
<evidence type="ECO:0000256" key="6">
    <source>
        <dbReference type="SAM" id="Phobius"/>
    </source>
</evidence>
<dbReference type="PANTHER" id="PTHR31465">
    <property type="entry name" value="PROTEIN RTA1-RELATED"/>
    <property type="match status" value="1"/>
</dbReference>
<dbReference type="PANTHER" id="PTHR31465:SF15">
    <property type="entry name" value="LIPID TRANSPORTER ATNI-RELATED"/>
    <property type="match status" value="1"/>
</dbReference>
<dbReference type="GO" id="GO:0016020">
    <property type="term" value="C:membrane"/>
    <property type="evidence" value="ECO:0007669"/>
    <property type="project" value="UniProtKB-SubCell"/>
</dbReference>
<feature type="region of interest" description="Disordered" evidence="5">
    <location>
        <begin position="177"/>
        <end position="218"/>
    </location>
</feature>
<dbReference type="EMBL" id="ML994676">
    <property type="protein sequence ID" value="KAF2178362.1"/>
    <property type="molecule type" value="Genomic_DNA"/>
</dbReference>
<dbReference type="AlphaFoldDB" id="A0A6A6DIW6"/>
<keyword evidence="4 6" id="KW-0472">Membrane</keyword>
<evidence type="ECO:0000313" key="7">
    <source>
        <dbReference type="EMBL" id="KAF2178362.1"/>
    </source>
</evidence>
<comment type="subcellular location">
    <subcellularLocation>
        <location evidence="1">Membrane</location>
        <topology evidence="1">Multi-pass membrane protein</topology>
    </subcellularLocation>
</comment>
<accession>A0A6A6DIW6</accession>
<protein>
    <submittedName>
        <fullName evidence="7">RTA1-domain-containing protein</fullName>
    </submittedName>
</protein>
<feature type="compositionally biased region" description="Basic residues" evidence="5">
    <location>
        <begin position="184"/>
        <end position="206"/>
    </location>
</feature>
<name>A0A6A6DIW6_9PEZI</name>